<organism evidence="1 2">
    <name type="scientific">Brumimicrobium aurantiacum</name>
    <dbReference type="NCBI Taxonomy" id="1737063"/>
    <lineage>
        <taxon>Bacteria</taxon>
        <taxon>Pseudomonadati</taxon>
        <taxon>Bacteroidota</taxon>
        <taxon>Flavobacteriia</taxon>
        <taxon>Flavobacteriales</taxon>
        <taxon>Crocinitomicaceae</taxon>
        <taxon>Brumimicrobium</taxon>
    </lineage>
</organism>
<name>A0A3E1EZ69_9FLAO</name>
<proteinExistence type="predicted"/>
<reference evidence="1 2" key="1">
    <citation type="submission" date="2018-08" db="EMBL/GenBank/DDBJ databases">
        <title>The draft genome squence of Brumimicrobium sp. N62.</title>
        <authorList>
            <person name="Du Z.-J."/>
            <person name="Luo H.-R."/>
        </authorList>
    </citation>
    <scope>NUCLEOTIDE SEQUENCE [LARGE SCALE GENOMIC DNA]</scope>
    <source>
        <strain evidence="1 2">N62</strain>
    </source>
</reference>
<keyword evidence="2" id="KW-1185">Reference proteome</keyword>
<dbReference type="RefSeq" id="WP_116880617.1">
    <property type="nucleotide sequence ID" value="NZ_QURB01000003.1"/>
</dbReference>
<dbReference type="AlphaFoldDB" id="A0A3E1EZ69"/>
<gene>
    <name evidence="1" type="ORF">DXU93_07305</name>
</gene>
<sequence>MSDKKYYYSPIDEIIAVKTNIKDFSFSYGMAMPHVEKEMFERAKIKISLNVVKGKVQPKAEEKEKMGKFHYFNGYPNGGEIYYERNFLYGRKLQFKISGIDTNTIKVTVNKDYMRFVKHRFMNIHSIGYILTDIINLRLMHNGLAPLHCSGFSVDENGYAIFAPPNTGKTLTAMTLCMEDNSKYKFIAEDLALTDGKSFYAVPWTSTFRYYDTVDTSKFSKFLNNMTEKISVLELLSFGKTEPITDYVKDITMKAKIKGIYILDRGDVKNEDISPEEAFDRINTLDRYEFNYMRAPTIIAYEYFNRKTDIEYAYAKERELLKEMIANADFLKVISTDNALNYAKEIKKEI</sequence>
<evidence type="ECO:0000313" key="1">
    <source>
        <dbReference type="EMBL" id="RFC54783.1"/>
    </source>
</evidence>
<evidence type="ECO:0000313" key="2">
    <source>
        <dbReference type="Proteomes" id="UP000257127"/>
    </source>
</evidence>
<accession>A0A3E1EZ69</accession>
<protein>
    <submittedName>
        <fullName evidence="1">Uncharacterized protein</fullName>
    </submittedName>
</protein>
<dbReference type="OrthoDB" id="1550607at2"/>
<dbReference type="Proteomes" id="UP000257127">
    <property type="component" value="Unassembled WGS sequence"/>
</dbReference>
<comment type="caution">
    <text evidence="1">The sequence shown here is derived from an EMBL/GenBank/DDBJ whole genome shotgun (WGS) entry which is preliminary data.</text>
</comment>
<dbReference type="EMBL" id="QURB01000003">
    <property type="protein sequence ID" value="RFC54783.1"/>
    <property type="molecule type" value="Genomic_DNA"/>
</dbReference>